<dbReference type="EMBL" id="CAMPGE010010323">
    <property type="protein sequence ID" value="CAI2369173.1"/>
    <property type="molecule type" value="Genomic_DNA"/>
</dbReference>
<keyword evidence="2" id="KW-1185">Reference proteome</keyword>
<dbReference type="Proteomes" id="UP001295684">
    <property type="component" value="Unassembled WGS sequence"/>
</dbReference>
<comment type="caution">
    <text evidence="1">The sequence shown here is derived from an EMBL/GenBank/DDBJ whole genome shotgun (WGS) entry which is preliminary data.</text>
</comment>
<reference evidence="1" key="1">
    <citation type="submission" date="2023-07" db="EMBL/GenBank/DDBJ databases">
        <authorList>
            <consortium name="AG Swart"/>
            <person name="Singh M."/>
            <person name="Singh A."/>
            <person name="Seah K."/>
            <person name="Emmerich C."/>
        </authorList>
    </citation>
    <scope>NUCLEOTIDE SEQUENCE</scope>
    <source>
        <strain evidence="1">DP1</strain>
    </source>
</reference>
<proteinExistence type="predicted"/>
<evidence type="ECO:0000313" key="1">
    <source>
        <dbReference type="EMBL" id="CAI2369173.1"/>
    </source>
</evidence>
<accession>A0AAD1UGX4</accession>
<protein>
    <submittedName>
        <fullName evidence="1">Uncharacterized protein</fullName>
    </submittedName>
</protein>
<name>A0AAD1UGX4_EUPCR</name>
<organism evidence="1 2">
    <name type="scientific">Euplotes crassus</name>
    <dbReference type="NCBI Taxonomy" id="5936"/>
    <lineage>
        <taxon>Eukaryota</taxon>
        <taxon>Sar</taxon>
        <taxon>Alveolata</taxon>
        <taxon>Ciliophora</taxon>
        <taxon>Intramacronucleata</taxon>
        <taxon>Spirotrichea</taxon>
        <taxon>Hypotrichia</taxon>
        <taxon>Euplotida</taxon>
        <taxon>Euplotidae</taxon>
        <taxon>Moneuplotes</taxon>
    </lineage>
</organism>
<gene>
    <name evidence="1" type="ORF">ECRASSUSDP1_LOCUS10471</name>
</gene>
<sequence>MYCGRWNTCKDCSRSNIQHKCDSSSQIQKSFAKILFAKAIAG</sequence>
<evidence type="ECO:0000313" key="2">
    <source>
        <dbReference type="Proteomes" id="UP001295684"/>
    </source>
</evidence>
<dbReference type="AlphaFoldDB" id="A0AAD1UGX4"/>